<dbReference type="InterPro" id="IPR018062">
    <property type="entry name" value="HTH_AraC-typ_CS"/>
</dbReference>
<evidence type="ECO:0000256" key="3">
    <source>
        <dbReference type="ARBA" id="ARBA00023163"/>
    </source>
</evidence>
<dbReference type="PANTHER" id="PTHR43280:SF28">
    <property type="entry name" value="HTH-TYPE TRANSCRIPTIONAL ACTIVATOR RHAS"/>
    <property type="match status" value="1"/>
</dbReference>
<evidence type="ECO:0000313" key="5">
    <source>
        <dbReference type="EMBL" id="AEE95683.1"/>
    </source>
</evidence>
<reference evidence="6" key="1">
    <citation type="submission" date="2010-11" db="EMBL/GenBank/DDBJ databases">
        <title>The complete genome of Mahella australiensis DSM 15567.</title>
        <authorList>
            <consortium name="US DOE Joint Genome Institute (JGI-PGF)"/>
            <person name="Lucas S."/>
            <person name="Copeland A."/>
            <person name="Lapidus A."/>
            <person name="Bruce D."/>
            <person name="Goodwin L."/>
            <person name="Pitluck S."/>
            <person name="Kyrpides N."/>
            <person name="Mavromatis K."/>
            <person name="Pagani I."/>
            <person name="Ivanova N."/>
            <person name="Teshima H."/>
            <person name="Brettin T."/>
            <person name="Detter J.C."/>
            <person name="Han C."/>
            <person name="Tapia R."/>
            <person name="Land M."/>
            <person name="Hauser L."/>
            <person name="Markowitz V."/>
            <person name="Cheng J.-F."/>
            <person name="Hugenholtz P."/>
            <person name="Woyke T."/>
            <person name="Wu D."/>
            <person name="Spring S."/>
            <person name="Pukall R."/>
            <person name="Steenblock K."/>
            <person name="Schneider S."/>
            <person name="Klenk H.-P."/>
            <person name="Eisen J.A."/>
        </authorList>
    </citation>
    <scope>NUCLEOTIDE SEQUENCE [LARGE SCALE GENOMIC DNA]</scope>
    <source>
        <strain evidence="6">DSM 15567 / CIP 107919 / 50-1 BON</strain>
    </source>
</reference>
<evidence type="ECO:0000259" key="4">
    <source>
        <dbReference type="PROSITE" id="PS01124"/>
    </source>
</evidence>
<dbReference type="GO" id="GO:0043565">
    <property type="term" value="F:sequence-specific DNA binding"/>
    <property type="evidence" value="ECO:0007669"/>
    <property type="project" value="InterPro"/>
</dbReference>
<keyword evidence="2" id="KW-0238">DNA-binding</keyword>
<dbReference type="Pfam" id="PF02311">
    <property type="entry name" value="AraC_binding"/>
    <property type="match status" value="1"/>
</dbReference>
<dbReference type="GO" id="GO:0003700">
    <property type="term" value="F:DNA-binding transcription factor activity"/>
    <property type="evidence" value="ECO:0007669"/>
    <property type="project" value="InterPro"/>
</dbReference>
<dbReference type="PROSITE" id="PS01124">
    <property type="entry name" value="HTH_ARAC_FAMILY_2"/>
    <property type="match status" value="1"/>
</dbReference>
<dbReference type="AlphaFoldDB" id="F3ZYT8"/>
<dbReference type="PANTHER" id="PTHR43280">
    <property type="entry name" value="ARAC-FAMILY TRANSCRIPTIONAL REGULATOR"/>
    <property type="match status" value="1"/>
</dbReference>
<keyword evidence="3" id="KW-0804">Transcription</keyword>
<dbReference type="InterPro" id="IPR003313">
    <property type="entry name" value="AraC-bd"/>
</dbReference>
<dbReference type="Gene3D" id="1.10.10.60">
    <property type="entry name" value="Homeodomain-like"/>
    <property type="match status" value="2"/>
</dbReference>
<dbReference type="RefSeq" id="WP_013780116.1">
    <property type="nucleotide sequence ID" value="NC_015520.1"/>
</dbReference>
<dbReference type="OrthoDB" id="9791615at2"/>
<reference evidence="5 6" key="2">
    <citation type="journal article" date="2011" name="Stand. Genomic Sci.">
        <title>Complete genome sequence of Mahella australiensis type strain (50-1 BON).</title>
        <authorList>
            <person name="Sikorski J."/>
            <person name="Teshima H."/>
            <person name="Nolan M."/>
            <person name="Lucas S."/>
            <person name="Hammon N."/>
            <person name="Deshpande S."/>
            <person name="Cheng J.F."/>
            <person name="Pitluck S."/>
            <person name="Liolios K."/>
            <person name="Pagani I."/>
            <person name="Ivanova N."/>
            <person name="Huntemann M."/>
            <person name="Mavromatis K."/>
            <person name="Ovchinikova G."/>
            <person name="Pati A."/>
            <person name="Tapia R."/>
            <person name="Han C."/>
            <person name="Goodwin L."/>
            <person name="Chen A."/>
            <person name="Palaniappan K."/>
            <person name="Land M."/>
            <person name="Hauser L."/>
            <person name="Ngatchou-Djao O.D."/>
            <person name="Rohde M."/>
            <person name="Pukall R."/>
            <person name="Spring S."/>
            <person name="Abt B."/>
            <person name="Goker M."/>
            <person name="Detter J.C."/>
            <person name="Woyke T."/>
            <person name="Bristow J."/>
            <person name="Markowitz V."/>
            <person name="Hugenholtz P."/>
            <person name="Eisen J.A."/>
            <person name="Kyrpides N.C."/>
            <person name="Klenk H.P."/>
            <person name="Lapidus A."/>
        </authorList>
    </citation>
    <scope>NUCLEOTIDE SEQUENCE [LARGE SCALE GENOMIC DNA]</scope>
    <source>
        <strain evidence="6">DSM 15567 / CIP 107919 / 50-1 BON</strain>
    </source>
</reference>
<dbReference type="InterPro" id="IPR020449">
    <property type="entry name" value="Tscrpt_reg_AraC-type_HTH"/>
</dbReference>
<dbReference type="InterPro" id="IPR009057">
    <property type="entry name" value="Homeodomain-like_sf"/>
</dbReference>
<keyword evidence="6" id="KW-1185">Reference proteome</keyword>
<dbReference type="SUPFAM" id="SSF46689">
    <property type="entry name" value="Homeodomain-like"/>
    <property type="match status" value="2"/>
</dbReference>
<protein>
    <submittedName>
        <fullName evidence="5">Transcriptional regulator, AraC family</fullName>
    </submittedName>
</protein>
<evidence type="ECO:0000313" key="6">
    <source>
        <dbReference type="Proteomes" id="UP000008457"/>
    </source>
</evidence>
<dbReference type="SUPFAM" id="SSF51215">
    <property type="entry name" value="Regulatory protein AraC"/>
    <property type="match status" value="1"/>
</dbReference>
<feature type="domain" description="HTH araC/xylS-type" evidence="4">
    <location>
        <begin position="173"/>
        <end position="271"/>
    </location>
</feature>
<sequence length="272" mass="31254">MKADIDYIIPNISYMVYRKCTPEWHLATRSLDFYNLMILTEGQCVFAWKDGFAKLTKGYGVLIPPGTMHSAVTDPDDLMHCYAFNFRYHCACIENDEVTIYDYKDVPLPLDMVFKVTNLDRIVNILRELNDMWVHQRQGYKIKANGLFNVVIGELMGQHRLKGIAPAHIKRIENAVDYINEHYDTPITIADLAECAGLSPTYFEAEFKRIMGCTPIEYINNLRIDRSIELLLAGNYTIGEIAEKVGFSDIFYFSRVFKNKKGVSPTNYIKSS</sequence>
<organism evidence="5 6">
    <name type="scientific">Mahella australiensis (strain DSM 15567 / CIP 107919 / 50-1 BON)</name>
    <dbReference type="NCBI Taxonomy" id="697281"/>
    <lineage>
        <taxon>Bacteria</taxon>
        <taxon>Bacillati</taxon>
        <taxon>Bacillota</taxon>
        <taxon>Clostridia</taxon>
        <taxon>Thermoanaerobacterales</taxon>
        <taxon>Thermoanaerobacterales Family IV. Incertae Sedis</taxon>
        <taxon>Mahella</taxon>
    </lineage>
</organism>
<dbReference type="Pfam" id="PF12833">
    <property type="entry name" value="HTH_18"/>
    <property type="match status" value="1"/>
</dbReference>
<gene>
    <name evidence="5" type="ordered locus">Mahau_0470</name>
</gene>
<dbReference type="STRING" id="697281.Mahau_0470"/>
<dbReference type="HOGENOM" id="CLU_000445_88_6_9"/>
<dbReference type="SMART" id="SM00342">
    <property type="entry name" value="HTH_ARAC"/>
    <property type="match status" value="1"/>
</dbReference>
<proteinExistence type="predicted"/>
<dbReference type="InterPro" id="IPR037923">
    <property type="entry name" value="HTH-like"/>
</dbReference>
<name>F3ZYT8_MAHA5</name>
<evidence type="ECO:0000256" key="2">
    <source>
        <dbReference type="ARBA" id="ARBA00023125"/>
    </source>
</evidence>
<keyword evidence="1" id="KW-0805">Transcription regulation</keyword>
<dbReference type="Proteomes" id="UP000008457">
    <property type="component" value="Chromosome"/>
</dbReference>
<dbReference type="PROSITE" id="PS00041">
    <property type="entry name" value="HTH_ARAC_FAMILY_1"/>
    <property type="match status" value="1"/>
</dbReference>
<accession>F3ZYT8</accession>
<dbReference type="PRINTS" id="PR00032">
    <property type="entry name" value="HTHARAC"/>
</dbReference>
<dbReference type="eggNOG" id="COG2207">
    <property type="taxonomic scope" value="Bacteria"/>
</dbReference>
<evidence type="ECO:0000256" key="1">
    <source>
        <dbReference type="ARBA" id="ARBA00023015"/>
    </source>
</evidence>
<dbReference type="EMBL" id="CP002360">
    <property type="protein sequence ID" value="AEE95683.1"/>
    <property type="molecule type" value="Genomic_DNA"/>
</dbReference>
<dbReference type="KEGG" id="mas:Mahau_0470"/>
<dbReference type="InterPro" id="IPR018060">
    <property type="entry name" value="HTH_AraC"/>
</dbReference>